<evidence type="ECO:0000256" key="12">
    <source>
        <dbReference type="ARBA" id="ARBA00048988"/>
    </source>
</evidence>
<name>A0ABW1V128_9BACL</name>
<comment type="subunit">
    <text evidence="13">Heterodimer of AddA and AddB/RexB.</text>
</comment>
<evidence type="ECO:0000256" key="8">
    <source>
        <dbReference type="ARBA" id="ARBA00023125"/>
    </source>
</evidence>
<keyword evidence="7 13" id="KW-0067">ATP-binding</keyword>
<dbReference type="Gene3D" id="1.10.274.50">
    <property type="match status" value="1"/>
</dbReference>
<keyword evidence="19" id="KW-1185">Reference proteome</keyword>
<comment type="catalytic activity">
    <reaction evidence="12 13">
        <text>ATP + H2O = ADP + phosphate + H(+)</text>
        <dbReference type="Rhea" id="RHEA:13065"/>
        <dbReference type="ChEBI" id="CHEBI:15377"/>
        <dbReference type="ChEBI" id="CHEBI:15378"/>
        <dbReference type="ChEBI" id="CHEBI:30616"/>
        <dbReference type="ChEBI" id="CHEBI:43474"/>
        <dbReference type="ChEBI" id="CHEBI:456216"/>
        <dbReference type="EC" id="5.6.2.4"/>
    </reaction>
</comment>
<feature type="domain" description="UvrD-like helicase C-terminal" evidence="17">
    <location>
        <begin position="523"/>
        <end position="823"/>
    </location>
</feature>
<keyword evidence="6 13" id="KW-0269">Exonuclease</keyword>
<evidence type="ECO:0000259" key="16">
    <source>
        <dbReference type="PROSITE" id="PS51198"/>
    </source>
</evidence>
<comment type="similarity">
    <text evidence="13">Belongs to the helicase family. AddA subfamily.</text>
</comment>
<comment type="catalytic activity">
    <reaction evidence="11 13">
        <text>Couples ATP hydrolysis with the unwinding of duplex DNA by translocating in the 3'-5' direction.</text>
        <dbReference type="EC" id="5.6.2.4"/>
    </reaction>
</comment>
<keyword evidence="9 13" id="KW-0234">DNA repair</keyword>
<dbReference type="EC" id="5.6.2.4" evidence="13"/>
<keyword evidence="5 13" id="KW-0347">Helicase</keyword>
<keyword evidence="10 13" id="KW-0413">Isomerase</keyword>
<dbReference type="Gene3D" id="3.90.320.10">
    <property type="match status" value="1"/>
</dbReference>
<evidence type="ECO:0000256" key="4">
    <source>
        <dbReference type="ARBA" id="ARBA00022801"/>
    </source>
</evidence>
<evidence type="ECO:0000256" key="6">
    <source>
        <dbReference type="ARBA" id="ARBA00022839"/>
    </source>
</evidence>
<gene>
    <name evidence="13 18" type="primary">addA</name>
    <name evidence="18" type="ORF">ACFP56_07460</name>
</gene>
<dbReference type="Pfam" id="PF13361">
    <property type="entry name" value="UvrD_C"/>
    <property type="match status" value="1"/>
</dbReference>
<evidence type="ECO:0000256" key="2">
    <source>
        <dbReference type="ARBA" id="ARBA00022741"/>
    </source>
</evidence>
<dbReference type="InterPro" id="IPR000212">
    <property type="entry name" value="DNA_helicase_UvrD/REP"/>
</dbReference>
<dbReference type="EMBL" id="JBHSTE010000002">
    <property type="protein sequence ID" value="MFC6332459.1"/>
    <property type="molecule type" value="Genomic_DNA"/>
</dbReference>
<dbReference type="SUPFAM" id="SSF52980">
    <property type="entry name" value="Restriction endonuclease-like"/>
    <property type="match status" value="1"/>
</dbReference>
<evidence type="ECO:0000256" key="9">
    <source>
        <dbReference type="ARBA" id="ARBA00023204"/>
    </source>
</evidence>
<evidence type="ECO:0000259" key="17">
    <source>
        <dbReference type="PROSITE" id="PS51217"/>
    </source>
</evidence>
<dbReference type="Gene3D" id="3.40.50.300">
    <property type="entry name" value="P-loop containing nucleotide triphosphate hydrolases"/>
    <property type="match status" value="4"/>
</dbReference>
<comment type="cofactor">
    <cofactor evidence="13">
        <name>Mg(2+)</name>
        <dbReference type="ChEBI" id="CHEBI:18420"/>
    </cofactor>
</comment>
<evidence type="ECO:0000256" key="11">
    <source>
        <dbReference type="ARBA" id="ARBA00034617"/>
    </source>
</evidence>
<dbReference type="CDD" id="cd17932">
    <property type="entry name" value="DEXQc_UvrD"/>
    <property type="match status" value="1"/>
</dbReference>
<keyword evidence="3 13" id="KW-0227">DNA damage</keyword>
<dbReference type="NCBIfam" id="TIGR02785">
    <property type="entry name" value="addA_Gpos"/>
    <property type="match status" value="1"/>
</dbReference>
<organism evidence="18 19">
    <name type="scientific">Paenibacillus septentrionalis</name>
    <dbReference type="NCBI Taxonomy" id="429342"/>
    <lineage>
        <taxon>Bacteria</taxon>
        <taxon>Bacillati</taxon>
        <taxon>Bacillota</taxon>
        <taxon>Bacilli</taxon>
        <taxon>Bacillales</taxon>
        <taxon>Paenibacillaceae</taxon>
        <taxon>Paenibacillus</taxon>
    </lineage>
</organism>
<dbReference type="GO" id="GO:0016787">
    <property type="term" value="F:hydrolase activity"/>
    <property type="evidence" value="ECO:0007669"/>
    <property type="project" value="UniProtKB-KW"/>
</dbReference>
<feature type="binding site" evidence="14">
    <location>
        <begin position="30"/>
        <end position="37"/>
    </location>
    <ligand>
        <name>ATP</name>
        <dbReference type="ChEBI" id="CHEBI:30616"/>
    </ligand>
</feature>
<dbReference type="InterPro" id="IPR038726">
    <property type="entry name" value="PDDEXK_AddAB-type"/>
</dbReference>
<keyword evidence="2 13" id="KW-0547">Nucleotide-binding</keyword>
<feature type="domain" description="UvrD-like helicase ATP-binding" evidence="16">
    <location>
        <begin position="9"/>
        <end position="484"/>
    </location>
</feature>
<evidence type="ECO:0000256" key="14">
    <source>
        <dbReference type="PROSITE-ProRule" id="PRU00560"/>
    </source>
</evidence>
<dbReference type="Pfam" id="PF00580">
    <property type="entry name" value="UvrD-helicase"/>
    <property type="match status" value="1"/>
</dbReference>
<protein>
    <recommendedName>
        <fullName evidence="13">ATP-dependent helicase/nuclease subunit A</fullName>
        <ecNumber evidence="13">3.1.-.-</ecNumber>
        <ecNumber evidence="13">5.6.2.4</ecNumber>
    </recommendedName>
    <alternativeName>
        <fullName evidence="13">ATP-dependent helicase/nuclease AddA</fullName>
    </alternativeName>
    <alternativeName>
        <fullName evidence="13">DNA 3'-5' helicase AddA</fullName>
    </alternativeName>
</protein>
<evidence type="ECO:0000256" key="15">
    <source>
        <dbReference type="SAM" id="Coils"/>
    </source>
</evidence>
<dbReference type="SUPFAM" id="SSF52540">
    <property type="entry name" value="P-loop containing nucleoside triphosphate hydrolases"/>
    <property type="match status" value="1"/>
</dbReference>
<sequence length="1276" mass="144624">MSGQSGAAPKWSDEQLDAIVSEGSNLLVAAAAGSGKTAVLVERIIRKIASNTDVDRLLVATFTNAAAAEMKDRIKIALERKLEEEPDSEHLRKQLALMGKASITTLHSFCMEVIRKYYSLIGLDPGFRIANETEIELIRSDVLSELFEARYEKLDEYGPFLQLVNAFGGERGDDPVFALVERLYLFSRSHPWPEQWLKETADVFRISGVDELEQSPWVAQLMADVELKLEGAIASFQQALELTRKPAGPYAYASTFESDIEVVQRLIRQLRELPWREWGACFDKLEFAKLAALRGKEHDKELQELAKDYREQGKAAVLGLAADYFGRSPEQYAQELMSLAPMMDALVSLILDFSKAFEQHKRSKGLLDFGDLEHYCLAILLDPSSTPELIVPSQAAREYQQQFEEILLDEYQDTNLVQETIVSLISKPEHGNRFMVGDVKQSIYRFRLAEPKLFLDKYKRYGREVNADPHEGKRIDLARNFRSRLQVVDAVNIVFRAIMKEKVAELTYDASAELVHGAAYFPPPESLAQCKVHAIVIDREEREIEPSAEAEDGQAEEQASQAQQLREELNAAQLEAKAIVQELQRLKSEQALVYDVREARYRPIQWRDCVILLRATSTWAPVFLEELQQVNIPAYSSIGSGYFEAVEVQTMLSVLQIIDNPYQDIPLASALRSPLFKLSAEELSHIRILSMDASFYDAVVHAAGSEDFAYEGRVKLSYFLNMLDQWRNAAREGAMADLLWRIYEETGYYDFVGGLPAGVQRQANLRALHDRARQYEATSFRGLFRFLKFIERMRENGNDLGTALAIGEGEDVVRIMTTHASKGLEFPVVFVAGLGKKFNEQDLSSSFLYHKELGFGPKYVDLQLRTSYPSLAHIAIRRAIKMELLAEEMRILYVALTRPKEKLYLIGTAPKLSKKLMKWKFSLAEDGTLTESGIASASSYMDWIGPLIAESLEQSMAASPEERQHVAWTDWVVEAIPADELSTVEAGAETLPSEECLRERQDRLRAIQALALLDGVEEDKQLHDQLAFRYPYEEATRLGSKASITEMKRIQAAFAEEEDAAFYSAAAQTAADEVNMKERSDEETVSHEFTLHLQRPAFMEEKQLTPTEKGSVNHLVMQHIPLGSEINEEVVSSTIEGMVTRKLITPFQTRAINVQAIAQLFQSELGQRMQLAAWLKRELPFAFLLSAGDVYREEAGYSADESVFVQGVIDCLFEDSEGLVLVDYKTDRIYKQNWQEQAEKHRFQLEMYARGLEMILNRKVDEIYVFFFDGGRAVRL</sequence>
<reference evidence="19" key="1">
    <citation type="journal article" date="2019" name="Int. J. Syst. Evol. Microbiol.">
        <title>The Global Catalogue of Microorganisms (GCM) 10K type strain sequencing project: providing services to taxonomists for standard genome sequencing and annotation.</title>
        <authorList>
            <consortium name="The Broad Institute Genomics Platform"/>
            <consortium name="The Broad Institute Genome Sequencing Center for Infectious Disease"/>
            <person name="Wu L."/>
            <person name="Ma J."/>
        </authorList>
    </citation>
    <scope>NUCLEOTIDE SEQUENCE [LARGE SCALE GENOMIC DNA]</scope>
    <source>
        <strain evidence="19">PCU 280</strain>
    </source>
</reference>
<evidence type="ECO:0000256" key="5">
    <source>
        <dbReference type="ARBA" id="ARBA00022806"/>
    </source>
</evidence>
<dbReference type="InterPro" id="IPR014016">
    <property type="entry name" value="UvrD-like_ATP-bd"/>
</dbReference>
<dbReference type="InterPro" id="IPR011335">
    <property type="entry name" value="Restrct_endonuc-II-like"/>
</dbReference>
<evidence type="ECO:0000256" key="13">
    <source>
        <dbReference type="HAMAP-Rule" id="MF_01451"/>
    </source>
</evidence>
<evidence type="ECO:0000313" key="19">
    <source>
        <dbReference type="Proteomes" id="UP001596233"/>
    </source>
</evidence>
<comment type="function">
    <text evidence="13">The heterodimer acts as both an ATP-dependent DNA helicase and an ATP-dependent, dual-direction single-stranded exonuclease. Recognizes the chi site generating a DNA molecule suitable for the initiation of homologous recombination. The AddA nuclease domain is required for chi fragment generation; this subunit has the helicase and 3' -&gt; 5' nuclease activities.</text>
</comment>
<dbReference type="InterPro" id="IPR014152">
    <property type="entry name" value="AddA"/>
</dbReference>
<evidence type="ECO:0000256" key="3">
    <source>
        <dbReference type="ARBA" id="ARBA00022763"/>
    </source>
</evidence>
<dbReference type="PANTHER" id="PTHR11070:SF48">
    <property type="entry name" value="ATP-DEPENDENT HELICASE_NUCLEASE SUBUNIT A"/>
    <property type="match status" value="1"/>
</dbReference>
<keyword evidence="8 13" id="KW-0238">DNA-binding</keyword>
<dbReference type="Pfam" id="PF12705">
    <property type="entry name" value="PDDEXK_1"/>
    <property type="match status" value="1"/>
</dbReference>
<dbReference type="HAMAP" id="MF_01451">
    <property type="entry name" value="AddA"/>
    <property type="match status" value="1"/>
</dbReference>
<keyword evidence="1 13" id="KW-0540">Nuclease</keyword>
<dbReference type="InterPro" id="IPR011604">
    <property type="entry name" value="PDDEXK-like_dom_sf"/>
</dbReference>
<proteinExistence type="inferred from homology"/>
<accession>A0ABW1V128</accession>
<evidence type="ECO:0000256" key="10">
    <source>
        <dbReference type="ARBA" id="ARBA00023235"/>
    </source>
</evidence>
<evidence type="ECO:0000313" key="18">
    <source>
        <dbReference type="EMBL" id="MFC6332459.1"/>
    </source>
</evidence>
<dbReference type="GO" id="GO:0003678">
    <property type="term" value="F:DNA helicase activity"/>
    <property type="evidence" value="ECO:0007669"/>
    <property type="project" value="UniProtKB-EC"/>
</dbReference>
<dbReference type="InterPro" id="IPR027417">
    <property type="entry name" value="P-loop_NTPase"/>
</dbReference>
<feature type="coiled-coil region" evidence="15">
    <location>
        <begin position="548"/>
        <end position="589"/>
    </location>
</feature>
<evidence type="ECO:0000256" key="7">
    <source>
        <dbReference type="ARBA" id="ARBA00022840"/>
    </source>
</evidence>
<dbReference type="EC" id="3.1.-.-" evidence="13"/>
<evidence type="ECO:0000256" key="1">
    <source>
        <dbReference type="ARBA" id="ARBA00022722"/>
    </source>
</evidence>
<dbReference type="PROSITE" id="PS51217">
    <property type="entry name" value="UVRD_HELICASE_CTER"/>
    <property type="match status" value="1"/>
</dbReference>
<dbReference type="InterPro" id="IPR014017">
    <property type="entry name" value="DNA_helicase_UvrD-like_C"/>
</dbReference>
<dbReference type="Proteomes" id="UP001596233">
    <property type="component" value="Unassembled WGS sequence"/>
</dbReference>
<keyword evidence="4 13" id="KW-0378">Hydrolase</keyword>
<keyword evidence="15" id="KW-0175">Coiled coil</keyword>
<dbReference type="RefSeq" id="WP_379232846.1">
    <property type="nucleotide sequence ID" value="NZ_JBHSTE010000002.1"/>
</dbReference>
<dbReference type="PROSITE" id="PS51198">
    <property type="entry name" value="UVRD_HELICASE_ATP_BIND"/>
    <property type="match status" value="1"/>
</dbReference>
<dbReference type="PANTHER" id="PTHR11070">
    <property type="entry name" value="UVRD / RECB / PCRA DNA HELICASE FAMILY MEMBER"/>
    <property type="match status" value="1"/>
</dbReference>
<comment type="caution">
    <text evidence="18">The sequence shown here is derived from an EMBL/GenBank/DDBJ whole genome shotgun (WGS) entry which is preliminary data.</text>
</comment>